<comment type="catalytic activity">
    <reaction evidence="1">
        <text>3',3'-c-di-GMP + H2O = 5'-phosphoguanylyl(3'-&gt;5')guanosine + H(+)</text>
        <dbReference type="Rhea" id="RHEA:24902"/>
        <dbReference type="ChEBI" id="CHEBI:15377"/>
        <dbReference type="ChEBI" id="CHEBI:15378"/>
        <dbReference type="ChEBI" id="CHEBI:58754"/>
        <dbReference type="ChEBI" id="CHEBI:58805"/>
        <dbReference type="EC" id="3.1.4.52"/>
    </reaction>
    <physiologicalReaction direction="left-to-right" evidence="1">
        <dbReference type="Rhea" id="RHEA:24903"/>
    </physiologicalReaction>
</comment>
<dbReference type="SMART" id="SM00091">
    <property type="entry name" value="PAS"/>
    <property type="match status" value="1"/>
</dbReference>
<dbReference type="InterPro" id="IPR013767">
    <property type="entry name" value="PAS_fold"/>
</dbReference>
<name>A0A3A3FLM8_9BURK</name>
<evidence type="ECO:0000256" key="1">
    <source>
        <dbReference type="ARBA" id="ARBA00051114"/>
    </source>
</evidence>
<accession>A0A3A3FLM8</accession>
<dbReference type="CDD" id="cd00130">
    <property type="entry name" value="PAS"/>
    <property type="match status" value="1"/>
</dbReference>
<dbReference type="Pfam" id="PF00989">
    <property type="entry name" value="PAS"/>
    <property type="match status" value="1"/>
</dbReference>
<dbReference type="InterPro" id="IPR029787">
    <property type="entry name" value="Nucleotide_cyclase"/>
</dbReference>
<evidence type="ECO:0000313" key="6">
    <source>
        <dbReference type="Proteomes" id="UP000265955"/>
    </source>
</evidence>
<gene>
    <name evidence="5" type="ORF">D3871_19800</name>
</gene>
<dbReference type="AlphaFoldDB" id="A0A3A3FLM8"/>
<evidence type="ECO:0000313" key="5">
    <source>
        <dbReference type="EMBL" id="RJF95631.1"/>
    </source>
</evidence>
<dbReference type="GO" id="GO:0071732">
    <property type="term" value="P:cellular response to nitric oxide"/>
    <property type="evidence" value="ECO:0007669"/>
    <property type="project" value="UniProtKB-ARBA"/>
</dbReference>
<feature type="domain" description="GGDEF" evidence="4">
    <location>
        <begin position="180"/>
        <end position="313"/>
    </location>
</feature>
<proteinExistence type="predicted"/>
<dbReference type="Gene3D" id="3.30.450.20">
    <property type="entry name" value="PAS domain"/>
    <property type="match status" value="1"/>
</dbReference>
<dbReference type="InterPro" id="IPR035965">
    <property type="entry name" value="PAS-like_dom_sf"/>
</dbReference>
<dbReference type="SMART" id="SM00086">
    <property type="entry name" value="PAC"/>
    <property type="match status" value="1"/>
</dbReference>
<feature type="domain" description="EAL" evidence="3">
    <location>
        <begin position="322"/>
        <end position="577"/>
    </location>
</feature>
<dbReference type="FunFam" id="3.30.70.270:FF:000001">
    <property type="entry name" value="Diguanylate cyclase domain protein"/>
    <property type="match status" value="1"/>
</dbReference>
<keyword evidence="6" id="KW-1185">Reference proteome</keyword>
<dbReference type="PANTHER" id="PTHR44757:SF2">
    <property type="entry name" value="BIOFILM ARCHITECTURE MAINTENANCE PROTEIN MBAA"/>
    <property type="match status" value="1"/>
</dbReference>
<dbReference type="InterPro" id="IPR001633">
    <property type="entry name" value="EAL_dom"/>
</dbReference>
<dbReference type="Pfam" id="PF00990">
    <property type="entry name" value="GGDEF"/>
    <property type="match status" value="1"/>
</dbReference>
<dbReference type="PROSITE" id="PS50887">
    <property type="entry name" value="GGDEF"/>
    <property type="match status" value="1"/>
</dbReference>
<evidence type="ECO:0000259" key="4">
    <source>
        <dbReference type="PROSITE" id="PS50887"/>
    </source>
</evidence>
<dbReference type="PROSITE" id="PS50883">
    <property type="entry name" value="EAL"/>
    <property type="match status" value="1"/>
</dbReference>
<dbReference type="InterPro" id="IPR000700">
    <property type="entry name" value="PAS-assoc_C"/>
</dbReference>
<dbReference type="CDD" id="cd01949">
    <property type="entry name" value="GGDEF"/>
    <property type="match status" value="1"/>
</dbReference>
<feature type="domain" description="PAC" evidence="2">
    <location>
        <begin position="97"/>
        <end position="148"/>
    </location>
</feature>
<dbReference type="InterPro" id="IPR000160">
    <property type="entry name" value="GGDEF_dom"/>
</dbReference>
<dbReference type="GO" id="GO:0071111">
    <property type="term" value="F:cyclic-guanylate-specific phosphodiesterase activity"/>
    <property type="evidence" value="ECO:0007669"/>
    <property type="project" value="UniProtKB-EC"/>
</dbReference>
<dbReference type="Proteomes" id="UP000265955">
    <property type="component" value="Unassembled WGS sequence"/>
</dbReference>
<dbReference type="SUPFAM" id="SSF55073">
    <property type="entry name" value="Nucleotide cyclase"/>
    <property type="match status" value="1"/>
</dbReference>
<dbReference type="InterPro" id="IPR043128">
    <property type="entry name" value="Rev_trsase/Diguanyl_cyclase"/>
</dbReference>
<dbReference type="SMART" id="SM00052">
    <property type="entry name" value="EAL"/>
    <property type="match status" value="1"/>
</dbReference>
<dbReference type="CDD" id="cd01948">
    <property type="entry name" value="EAL"/>
    <property type="match status" value="1"/>
</dbReference>
<dbReference type="Gene3D" id="3.20.20.450">
    <property type="entry name" value="EAL domain"/>
    <property type="match status" value="1"/>
</dbReference>
<dbReference type="OrthoDB" id="9813903at2"/>
<dbReference type="Gene3D" id="3.30.70.270">
    <property type="match status" value="1"/>
</dbReference>
<dbReference type="InterPro" id="IPR052155">
    <property type="entry name" value="Biofilm_reg_signaling"/>
</dbReference>
<dbReference type="SUPFAM" id="SSF141868">
    <property type="entry name" value="EAL domain-like"/>
    <property type="match status" value="1"/>
</dbReference>
<dbReference type="RefSeq" id="WP_119770780.1">
    <property type="nucleotide sequence ID" value="NZ_QYUO01000002.1"/>
</dbReference>
<dbReference type="FunFam" id="3.20.20.450:FF:000001">
    <property type="entry name" value="Cyclic di-GMP phosphodiesterase yahA"/>
    <property type="match status" value="1"/>
</dbReference>
<organism evidence="5 6">
    <name type="scientific">Noviherbaspirillum saxi</name>
    <dbReference type="NCBI Taxonomy" id="2320863"/>
    <lineage>
        <taxon>Bacteria</taxon>
        <taxon>Pseudomonadati</taxon>
        <taxon>Pseudomonadota</taxon>
        <taxon>Betaproteobacteria</taxon>
        <taxon>Burkholderiales</taxon>
        <taxon>Oxalobacteraceae</taxon>
        <taxon>Noviherbaspirillum</taxon>
    </lineage>
</organism>
<dbReference type="InterPro" id="IPR001610">
    <property type="entry name" value="PAC"/>
</dbReference>
<dbReference type="NCBIfam" id="TIGR00254">
    <property type="entry name" value="GGDEF"/>
    <property type="match status" value="1"/>
</dbReference>
<protein>
    <submittedName>
        <fullName evidence="5">EAL domain-containing protein</fullName>
    </submittedName>
</protein>
<dbReference type="SUPFAM" id="SSF55785">
    <property type="entry name" value="PYP-like sensor domain (PAS domain)"/>
    <property type="match status" value="1"/>
</dbReference>
<evidence type="ECO:0000259" key="3">
    <source>
        <dbReference type="PROSITE" id="PS50883"/>
    </source>
</evidence>
<dbReference type="InterPro" id="IPR000014">
    <property type="entry name" value="PAS"/>
</dbReference>
<dbReference type="PANTHER" id="PTHR44757">
    <property type="entry name" value="DIGUANYLATE CYCLASE DGCP"/>
    <property type="match status" value="1"/>
</dbReference>
<dbReference type="PROSITE" id="PS50113">
    <property type="entry name" value="PAC"/>
    <property type="match status" value="1"/>
</dbReference>
<comment type="caution">
    <text evidence="5">The sequence shown here is derived from an EMBL/GenBank/DDBJ whole genome shotgun (WGS) entry which is preliminary data.</text>
</comment>
<dbReference type="InterPro" id="IPR035919">
    <property type="entry name" value="EAL_sf"/>
</dbReference>
<dbReference type="NCBIfam" id="TIGR00229">
    <property type="entry name" value="sensory_box"/>
    <property type="match status" value="1"/>
</dbReference>
<dbReference type="SMART" id="SM00267">
    <property type="entry name" value="GGDEF"/>
    <property type="match status" value="1"/>
</dbReference>
<dbReference type="GO" id="GO:0006355">
    <property type="term" value="P:regulation of DNA-templated transcription"/>
    <property type="evidence" value="ECO:0007669"/>
    <property type="project" value="InterPro"/>
</dbReference>
<evidence type="ECO:0000259" key="2">
    <source>
        <dbReference type="PROSITE" id="PS50113"/>
    </source>
</evidence>
<dbReference type="EMBL" id="QYUO01000002">
    <property type="protein sequence ID" value="RJF95631.1"/>
    <property type="molecule type" value="Genomic_DNA"/>
</dbReference>
<reference evidence="6" key="1">
    <citation type="submission" date="2018-09" db="EMBL/GenBank/DDBJ databases">
        <authorList>
            <person name="Zhu H."/>
        </authorList>
    </citation>
    <scope>NUCLEOTIDE SEQUENCE [LARGE SCALE GENOMIC DNA]</scope>
    <source>
        <strain evidence="6">K1R23-30</strain>
    </source>
</reference>
<dbReference type="Pfam" id="PF00563">
    <property type="entry name" value="EAL"/>
    <property type="match status" value="1"/>
</dbReference>
<sequence>MNTLDNTENPENGKPYSEAELRQTLLEYQAILDNASVGIVFTRDRKILRCNDRFSELFGWPKDHLVGMPTIIVYPSAEAFDEMGRIAIPVLSRGERLDTEVLLKRRDGSTFWGRLRGKAIDPADVHNGTIFILEDITEHRMAQERLLYMAHYDALTGLPNRTLLQDRIKQALSHAQRDQSQVVVMFIDLDYFKHVNDSLGHQVGDRLLQTVAIRLQKCLREGDSLARLGGDEFVLSLPVQNGSDDAALVAKKVLDTLDQAFIADGHELHMSASIGISLYPNDGTDAESLMRAADTAMYDAKEKGRNNYQFFTPALNTTAQRHLTVANRLRQALAHDEFALYYQPQVDMESGTILSAEALLRCLQPGDKAPISFGAFITIAEKTGLILPIGDWVLRQACLQLKQWRDLGYADLRIAVNLSPRQFHQPHLLATIEQILGETGLPANALDLEITESVLLQRSEDNLDTLQQLNDMGLQLSIDDFGTGYSSLAYLQRFPVHALKIDQTFVRGINQNLNDTALVTAIIAMAQSLHLEVLAEGVETEQQASFLMSHGCRAAQGFYYGEAVPAKTFTRLLRRQTAHMPGVQDSNVRRK</sequence>